<evidence type="ECO:0000256" key="1">
    <source>
        <dbReference type="SAM" id="MobiDB-lite"/>
    </source>
</evidence>
<proteinExistence type="predicted"/>
<dbReference type="OrthoDB" id="3246520at2759"/>
<sequence>MLGFYYKHGQPNFFPAKFTGEDGYCKPYPHYNLLFANNHTWFLALITLWRSMIPEDGSEFAAVSRKFTNRQILVLLHDRPFSSLAQVWKRENPSVHVEANPIEKSAKKHAAAHMDSLIVPGWNATWSKQVMSPELTDDEGGKQVKWPQWRADWNIDICDRIDGAEWTKDKPWRKSPKGAAWMKASTHLIDYKLKHKLDISAFLKAHPPLRPSMVEEKEGEMEGGDVVELELELEAEVEDKDAGTSKGKEIEDDYTADGDKIEIDPQLPSLLQAQPKARHPRPCVAPIGAPRPTIPVYSVAHTTLSMSPVPLPATHIPLQPQYLMPGLDKDAASQDPYQQNPGFTSVDPDAHLQSQHVSGSLVAVTHQPYNDSIYSATLVQQPLQPSWPMPPPPTLSQQNAAIPVPQPIENLKRKKRTVMTVVTTTRDQVNSPRMLPAQSGYPIGALSQRL</sequence>
<evidence type="ECO:0000313" key="3">
    <source>
        <dbReference type="Proteomes" id="UP000030108"/>
    </source>
</evidence>
<name>X8J1D5_9AGAM</name>
<accession>X8J1D5</accession>
<protein>
    <submittedName>
        <fullName evidence="2">Uncharacterized protein</fullName>
    </submittedName>
</protein>
<dbReference type="AlphaFoldDB" id="X8J1D5"/>
<feature type="region of interest" description="Disordered" evidence="1">
    <location>
        <begin position="431"/>
        <end position="450"/>
    </location>
</feature>
<reference evidence="3" key="1">
    <citation type="journal article" date="2014" name="Genome Announc.">
        <title>Draft genome sequence of the plant-pathogenic soil fungus Rhizoctonia solani anastomosis group 3 strain Rhs1AP.</title>
        <authorList>
            <person name="Cubeta M.A."/>
            <person name="Thomas E."/>
            <person name="Dean R.A."/>
            <person name="Jabaji S."/>
            <person name="Neate S.M."/>
            <person name="Tavantzis S."/>
            <person name="Toda T."/>
            <person name="Vilgalys R."/>
            <person name="Bharathan N."/>
            <person name="Fedorova-Abrams N."/>
            <person name="Pakala S.B."/>
            <person name="Pakala S.M."/>
            <person name="Zafar N."/>
            <person name="Joardar V."/>
            <person name="Losada L."/>
            <person name="Nierman W.C."/>
        </authorList>
    </citation>
    <scope>NUCLEOTIDE SEQUENCE [LARGE SCALE GENOMIC DNA]</scope>
    <source>
        <strain evidence="3">AG-3</strain>
    </source>
</reference>
<dbReference type="Proteomes" id="UP000030108">
    <property type="component" value="Unassembled WGS sequence"/>
</dbReference>
<organism evidence="2 3">
    <name type="scientific">Rhizoctonia solani AG-3 Rhs1AP</name>
    <dbReference type="NCBI Taxonomy" id="1086054"/>
    <lineage>
        <taxon>Eukaryota</taxon>
        <taxon>Fungi</taxon>
        <taxon>Dikarya</taxon>
        <taxon>Basidiomycota</taxon>
        <taxon>Agaricomycotina</taxon>
        <taxon>Agaricomycetes</taxon>
        <taxon>Cantharellales</taxon>
        <taxon>Ceratobasidiaceae</taxon>
        <taxon>Rhizoctonia</taxon>
    </lineage>
</organism>
<feature type="non-terminal residue" evidence="2">
    <location>
        <position position="450"/>
    </location>
</feature>
<gene>
    <name evidence="2" type="ORF">RSOL_129660</name>
</gene>
<dbReference type="EMBL" id="JATN01000322">
    <property type="protein sequence ID" value="EUC55737.1"/>
    <property type="molecule type" value="Genomic_DNA"/>
</dbReference>
<comment type="caution">
    <text evidence="2">The sequence shown here is derived from an EMBL/GenBank/DDBJ whole genome shotgun (WGS) entry which is preliminary data.</text>
</comment>
<evidence type="ECO:0000313" key="2">
    <source>
        <dbReference type="EMBL" id="EUC55737.1"/>
    </source>
</evidence>
<feature type="region of interest" description="Disordered" evidence="1">
    <location>
        <begin position="326"/>
        <end position="350"/>
    </location>
</feature>